<dbReference type="PANTHER" id="PTHR34448:SF1">
    <property type="entry name" value="BLL6088 PROTEIN"/>
    <property type="match status" value="1"/>
</dbReference>
<keyword evidence="3" id="KW-1185">Reference proteome</keyword>
<dbReference type="InterPro" id="IPR058739">
    <property type="entry name" value="NicX"/>
</dbReference>
<dbReference type="Proteomes" id="UP000006462">
    <property type="component" value="Unassembled WGS sequence"/>
</dbReference>
<protein>
    <recommendedName>
        <fullName evidence="4">Leucyl aminopeptidase (Aminopeptidase T)</fullName>
    </recommendedName>
</protein>
<accession>A0ABM9ZRD5</accession>
<dbReference type="InterPro" id="IPR052170">
    <property type="entry name" value="M29_Exopeptidase"/>
</dbReference>
<gene>
    <name evidence="2" type="ORF">HMPREF7215_1730</name>
</gene>
<dbReference type="EMBL" id="ADFP01000133">
    <property type="protein sequence ID" value="EFB89492.1"/>
    <property type="molecule type" value="Genomic_DNA"/>
</dbReference>
<organism evidence="2 3">
    <name type="scientific">Pyramidobacter piscolens W5455</name>
    <dbReference type="NCBI Taxonomy" id="352165"/>
    <lineage>
        <taxon>Bacteria</taxon>
        <taxon>Thermotogati</taxon>
        <taxon>Synergistota</taxon>
        <taxon>Synergistia</taxon>
        <taxon>Synergistales</taxon>
        <taxon>Dethiosulfovibrionaceae</taxon>
        <taxon>Pyramidobacter</taxon>
    </lineage>
</organism>
<name>A0ABM9ZRD5_9BACT</name>
<keyword evidence="1" id="KW-0479">Metal-binding</keyword>
<dbReference type="RefSeq" id="WP_009166063.1">
    <property type="nucleotide sequence ID" value="NZ_ADFP01000133.1"/>
</dbReference>
<dbReference type="SUPFAM" id="SSF144052">
    <property type="entry name" value="Thermophilic metalloprotease-like"/>
    <property type="match status" value="1"/>
</dbReference>
<evidence type="ECO:0000256" key="1">
    <source>
        <dbReference type="ARBA" id="ARBA00022723"/>
    </source>
</evidence>
<evidence type="ECO:0008006" key="4">
    <source>
        <dbReference type="Google" id="ProtNLM"/>
    </source>
</evidence>
<sequence length="348" mass="37932">MPGIMDLELANASYKLMNELIKVKEGESVLITVDSVADFRPVEEMAKAAEMLGAKVMVAYHSTPKGYGALTMPYLPEPLIACVDKTDVWVEMNNQWLLYSPIWDKAVTNGRTRQVMLGGLSVEELVKCIGEIDIPAQQAFQNKLAGMTKNAKHMRITNAAGTDIAFDIDPRRPVANECDYSSPGGHFLIGQIGWAPKEDTIQGVIAFDGTISGGGDAELGLLEEPVKYVVKDGRIQEIAGGWQADVLREYYRKLNDPNMYIAAHVCYGVNPNAVLGGATTVDERIWGSTQWGFGHQGSCYSGGAPRNAVSHIDGICKDCTIYMDDLLIEENGRYIEPALAKLAAKLGK</sequence>
<dbReference type="PANTHER" id="PTHR34448">
    <property type="entry name" value="AMINOPEPTIDASE"/>
    <property type="match status" value="1"/>
</dbReference>
<evidence type="ECO:0000313" key="2">
    <source>
        <dbReference type="EMBL" id="EFB89492.1"/>
    </source>
</evidence>
<comment type="caution">
    <text evidence="2">The sequence shown here is derived from an EMBL/GenBank/DDBJ whole genome shotgun (WGS) entry which is preliminary data.</text>
</comment>
<dbReference type="Pfam" id="PF26233">
    <property type="entry name" value="NicX"/>
    <property type="match status" value="1"/>
</dbReference>
<evidence type="ECO:0000313" key="3">
    <source>
        <dbReference type="Proteomes" id="UP000006462"/>
    </source>
</evidence>
<reference evidence="2 3" key="1">
    <citation type="submission" date="2009-12" db="EMBL/GenBank/DDBJ databases">
        <authorList>
            <person name="Shrivastava S."/>
            <person name="Madupu R."/>
            <person name="Durkin A.S."/>
            <person name="Torralba M."/>
            <person name="Methe B."/>
            <person name="Sutton G.G."/>
            <person name="Strausberg R.L."/>
            <person name="Nelson K.E."/>
        </authorList>
    </citation>
    <scope>NUCLEOTIDE SEQUENCE [LARGE SCALE GENOMIC DNA]</scope>
    <source>
        <strain evidence="2 3">W5455</strain>
    </source>
</reference>
<dbReference type="GeneID" id="90987443"/>
<proteinExistence type="predicted"/>